<dbReference type="InterPro" id="IPR000589">
    <property type="entry name" value="Ribosomal_uS15"/>
</dbReference>
<sequence>MALHLARPKRRSLTNPSLFHLFSTSSNNPNNNDESSSNGRNSDNNSSSFSSYFSDVKASLKQQPKERPPSPFSRNPTNPSVPTSNPIPVAASFEEIRKNLSEFRRRSAVPPPTDSSPTQSQSQSQPSISFQELYKRNVLGKQQGESNESPAMSPAGGKLSFDAIRQSLRQMGQQSGANNAERKTAPSLSLTDYKNTLRLKPSDGSGVSSLIGGTTVLPLSVFDKERKEKTRVADSRIDTEFVKMYSHGELGEKLRLLRPEKREEGWFSLQELNERLMKLREMEKKENESRISGVPYAELRESLVKLKMSENEKLKKNALQISVALESQRVACWSFLHLAKSGPSWQRAKVAVQSDSAKAALVDLDTTSQLIGPGLANWGEEIESNFLGILRPLIDYCASILMVNNHRVDILDHLGRTPNFMLLPPQNELVDKASYDPHANKAFDAHVTMSRLFYQVYLTSNLWYFSANTFPLQYFHPDNMSSAEKLKIELAKVRDEFKTSESDCGSARVQVAQLTIKIKHLSSVLHKKLLILFILNSFGPFGIVKLSAAKFLKWFSGNDSLGGPALPKADKHSRKGLQEMVQKRKKLLKYLRRTDWDSYCLVLSKLGLRDNPDYKY</sequence>
<dbReference type="Pfam" id="PF00312">
    <property type="entry name" value="Ribosomal_S15"/>
    <property type="match status" value="1"/>
</dbReference>
<dbReference type="Proteomes" id="UP000187203">
    <property type="component" value="Unassembled WGS sequence"/>
</dbReference>
<feature type="compositionally biased region" description="Low complexity" evidence="4">
    <location>
        <begin position="115"/>
        <end position="127"/>
    </location>
</feature>
<evidence type="ECO:0000313" key="6">
    <source>
        <dbReference type="Proteomes" id="UP000187203"/>
    </source>
</evidence>
<organism evidence="5 6">
    <name type="scientific">Corchorus olitorius</name>
    <dbReference type="NCBI Taxonomy" id="93759"/>
    <lineage>
        <taxon>Eukaryota</taxon>
        <taxon>Viridiplantae</taxon>
        <taxon>Streptophyta</taxon>
        <taxon>Embryophyta</taxon>
        <taxon>Tracheophyta</taxon>
        <taxon>Spermatophyta</taxon>
        <taxon>Magnoliopsida</taxon>
        <taxon>eudicotyledons</taxon>
        <taxon>Gunneridae</taxon>
        <taxon>Pentapetalae</taxon>
        <taxon>rosids</taxon>
        <taxon>malvids</taxon>
        <taxon>Malvales</taxon>
        <taxon>Malvaceae</taxon>
        <taxon>Grewioideae</taxon>
        <taxon>Apeibeae</taxon>
        <taxon>Corchorus</taxon>
    </lineage>
</organism>
<dbReference type="CDD" id="cd00353">
    <property type="entry name" value="Ribosomal_S15p_S13e"/>
    <property type="match status" value="1"/>
</dbReference>
<dbReference type="SUPFAM" id="SSF47060">
    <property type="entry name" value="S15/NS1 RNA-binding domain"/>
    <property type="match status" value="2"/>
</dbReference>
<dbReference type="GO" id="GO:0003735">
    <property type="term" value="F:structural constituent of ribosome"/>
    <property type="evidence" value="ECO:0007669"/>
    <property type="project" value="InterPro"/>
</dbReference>
<keyword evidence="6" id="KW-1185">Reference proteome</keyword>
<name>A0A1R3K320_9ROSI</name>
<keyword evidence="2 5" id="KW-0689">Ribosomal protein</keyword>
<proteinExistence type="inferred from homology"/>
<dbReference type="OrthoDB" id="441444at2759"/>
<evidence type="ECO:0000256" key="1">
    <source>
        <dbReference type="ARBA" id="ARBA00008434"/>
    </source>
</evidence>
<dbReference type="PANTHER" id="PTHR47546">
    <property type="entry name" value="S15/NS1, RNA-BINDING PROTEIN"/>
    <property type="match status" value="1"/>
</dbReference>
<dbReference type="EMBL" id="AWUE01014766">
    <property type="protein sequence ID" value="OMP01482.1"/>
    <property type="molecule type" value="Genomic_DNA"/>
</dbReference>
<evidence type="ECO:0000256" key="4">
    <source>
        <dbReference type="SAM" id="MobiDB-lite"/>
    </source>
</evidence>
<dbReference type="SMART" id="SM01387">
    <property type="entry name" value="Ribosomal_S15"/>
    <property type="match status" value="1"/>
</dbReference>
<dbReference type="GO" id="GO:0005840">
    <property type="term" value="C:ribosome"/>
    <property type="evidence" value="ECO:0007669"/>
    <property type="project" value="UniProtKB-KW"/>
</dbReference>
<keyword evidence="3" id="KW-0687">Ribonucleoprotein</keyword>
<dbReference type="GO" id="GO:1990904">
    <property type="term" value="C:ribonucleoprotein complex"/>
    <property type="evidence" value="ECO:0007669"/>
    <property type="project" value="UniProtKB-KW"/>
</dbReference>
<feature type="compositionally biased region" description="Low complexity" evidence="4">
    <location>
        <begin position="23"/>
        <end position="55"/>
    </location>
</feature>
<dbReference type="PANTHER" id="PTHR47546:SF3">
    <property type="entry name" value="30S RIBOSOMAL PROTEIN S15, CHLOROPLASTIC"/>
    <property type="match status" value="1"/>
</dbReference>
<comment type="caution">
    <text evidence="5">The sequence shown here is derived from an EMBL/GenBank/DDBJ whole genome shotgun (WGS) entry which is preliminary data.</text>
</comment>
<feature type="region of interest" description="Disordered" evidence="4">
    <location>
        <begin position="1"/>
        <end position="88"/>
    </location>
</feature>
<gene>
    <name evidence="5" type="ORF">COLO4_11826</name>
</gene>
<dbReference type="GO" id="GO:0006412">
    <property type="term" value="P:translation"/>
    <property type="evidence" value="ECO:0007669"/>
    <property type="project" value="InterPro"/>
</dbReference>
<evidence type="ECO:0000313" key="5">
    <source>
        <dbReference type="EMBL" id="OMP01482.1"/>
    </source>
</evidence>
<feature type="region of interest" description="Disordered" evidence="4">
    <location>
        <begin position="105"/>
        <end position="127"/>
    </location>
</feature>
<feature type="compositionally biased region" description="Basic residues" evidence="4">
    <location>
        <begin position="1"/>
        <end position="12"/>
    </location>
</feature>
<feature type="compositionally biased region" description="Low complexity" evidence="4">
    <location>
        <begin position="76"/>
        <end position="88"/>
    </location>
</feature>
<comment type="similarity">
    <text evidence="1">Belongs to the universal ribosomal protein uS15 family.</text>
</comment>
<dbReference type="STRING" id="93759.A0A1R3K320"/>
<dbReference type="AlphaFoldDB" id="A0A1R3K320"/>
<protein>
    <submittedName>
        <fullName evidence="5">Ribosomal protein S15</fullName>
    </submittedName>
</protein>
<dbReference type="Gene3D" id="1.10.287.10">
    <property type="entry name" value="S15/NS1, RNA-binding"/>
    <property type="match status" value="2"/>
</dbReference>
<accession>A0A1R3K320</accession>
<evidence type="ECO:0000256" key="3">
    <source>
        <dbReference type="ARBA" id="ARBA00023274"/>
    </source>
</evidence>
<reference evidence="6" key="1">
    <citation type="submission" date="2013-09" db="EMBL/GenBank/DDBJ databases">
        <title>Corchorus olitorius genome sequencing.</title>
        <authorList>
            <person name="Alam M."/>
            <person name="Haque M.S."/>
            <person name="Islam M.S."/>
            <person name="Emdad E.M."/>
            <person name="Islam M.M."/>
            <person name="Ahmed B."/>
            <person name="Halim A."/>
            <person name="Hossen Q.M.M."/>
            <person name="Hossain M.Z."/>
            <person name="Ahmed R."/>
            <person name="Khan M.M."/>
            <person name="Islam R."/>
            <person name="Rashid M.M."/>
            <person name="Khan S.A."/>
            <person name="Rahman M.S."/>
            <person name="Alam M."/>
            <person name="Yahiya A.S."/>
            <person name="Khan M.S."/>
            <person name="Azam M.S."/>
            <person name="Haque T."/>
            <person name="Lashkar M.Z.H."/>
            <person name="Akhand A.I."/>
            <person name="Morshed G."/>
            <person name="Roy S."/>
            <person name="Uddin K.S."/>
            <person name="Rabeya T."/>
            <person name="Hossain A.S."/>
            <person name="Chowdhury A."/>
            <person name="Snigdha A.R."/>
            <person name="Mortoza M.S."/>
            <person name="Matin S.A."/>
            <person name="Hoque S.M.E."/>
            <person name="Islam M.K."/>
            <person name="Roy D.K."/>
            <person name="Haider R."/>
            <person name="Moosa M.M."/>
            <person name="Elias S.M."/>
            <person name="Hasan A.M."/>
            <person name="Jahan S."/>
            <person name="Shafiuddin M."/>
            <person name="Mahmood N."/>
            <person name="Shommy N.S."/>
        </authorList>
    </citation>
    <scope>NUCLEOTIDE SEQUENCE [LARGE SCALE GENOMIC DNA]</scope>
    <source>
        <strain evidence="6">cv. O-4</strain>
    </source>
</reference>
<evidence type="ECO:0000256" key="2">
    <source>
        <dbReference type="ARBA" id="ARBA00022980"/>
    </source>
</evidence>
<dbReference type="InterPro" id="IPR009068">
    <property type="entry name" value="uS15_NS1_RNA-bd_sf"/>
</dbReference>